<dbReference type="InterPro" id="IPR029044">
    <property type="entry name" value="Nucleotide-diphossugar_trans"/>
</dbReference>
<dbReference type="SUPFAM" id="SSF53448">
    <property type="entry name" value="Nucleotide-diphospho-sugar transferases"/>
    <property type="match status" value="1"/>
</dbReference>
<protein>
    <recommendedName>
        <fullName evidence="3">Glycosyltransferase</fullName>
    </recommendedName>
</protein>
<dbReference type="AlphaFoldDB" id="A0A081G356"/>
<organism evidence="1 2">
    <name type="scientific">Marinobacterium lacunae</name>
    <dbReference type="NCBI Taxonomy" id="1232683"/>
    <lineage>
        <taxon>Bacteria</taxon>
        <taxon>Pseudomonadati</taxon>
        <taxon>Pseudomonadota</taxon>
        <taxon>Gammaproteobacteria</taxon>
        <taxon>Oceanospirillales</taxon>
        <taxon>Oceanospirillaceae</taxon>
        <taxon>Marinobacterium</taxon>
    </lineage>
</organism>
<dbReference type="PATRIC" id="fig|1232683.4.peg.905"/>
<dbReference type="EMBL" id="JMQN01000013">
    <property type="protein sequence ID" value="KEA65211.1"/>
    <property type="molecule type" value="Genomic_DNA"/>
</dbReference>
<evidence type="ECO:0000313" key="2">
    <source>
        <dbReference type="Proteomes" id="UP000028252"/>
    </source>
</evidence>
<dbReference type="eggNOG" id="ENOG502Z7IB">
    <property type="taxonomic scope" value="Bacteria"/>
</dbReference>
<proteinExistence type="predicted"/>
<gene>
    <name evidence="1" type="ORF">ADIMK_0913</name>
</gene>
<reference evidence="1 2" key="1">
    <citation type="submission" date="2014-04" db="EMBL/GenBank/DDBJ databases">
        <title>Marinobacterium kochiensis sp. nov., isolated from sediment sample collected from Kochi backwaters in Kerala, India.</title>
        <authorList>
            <person name="Singh A."/>
            <person name="Pinnaka A.K."/>
        </authorList>
    </citation>
    <scope>NUCLEOTIDE SEQUENCE [LARGE SCALE GENOMIC DNA]</scope>
    <source>
        <strain evidence="1 2">AK27</strain>
    </source>
</reference>
<sequence>MKWGTLYGADYVNRLYAMVRQQVSGPLRFVCLTDDPNGIRPEVECHGCPTIDLPEPKCRLGWRKLTLYRRSEHLFGLDGDWLYLDLDVVVSGSLDPFFEYEPDKTFIVMQNWTQPGKGIGNTSVYRFRVGADEYLFDNLIENQASIFEQFRNSQTYISRTVKEITFWPDDWCVLFKTHCVPGWPARFWQEPVLPASAHVVAFPGDPNPHDAVRGIWPVKKAYKKLYKQIRPARWIQRIWDDAEAKAKGSVQGGA</sequence>
<evidence type="ECO:0008006" key="3">
    <source>
        <dbReference type="Google" id="ProtNLM"/>
    </source>
</evidence>
<dbReference type="Proteomes" id="UP000028252">
    <property type="component" value="Unassembled WGS sequence"/>
</dbReference>
<keyword evidence="2" id="KW-1185">Reference proteome</keyword>
<dbReference type="STRING" id="1232683.ADIMK_0913"/>
<name>A0A081G356_9GAMM</name>
<comment type="caution">
    <text evidence="1">The sequence shown here is derived from an EMBL/GenBank/DDBJ whole genome shotgun (WGS) entry which is preliminary data.</text>
</comment>
<evidence type="ECO:0000313" key="1">
    <source>
        <dbReference type="EMBL" id="KEA65211.1"/>
    </source>
</evidence>
<accession>A0A081G356</accession>